<name>A0ACC0LEW9_RHOML</name>
<sequence>MSLCPNEFTRPPHVPHPRGRPGCHSAADVYLLGFQHGPDGDTCPGGRDDAVRARVRGERVGGEGVDGVSVGGRKEGDEGMGAVNAEAVRGLKRKRVVEDRGESCRVCWEEFVKGEKVTCIPCGHVFPVSGGVHQDLVGD</sequence>
<dbReference type="Proteomes" id="UP001062846">
    <property type="component" value="Chromosome 12"/>
</dbReference>
<keyword evidence="2" id="KW-1185">Reference proteome</keyword>
<proteinExistence type="predicted"/>
<reference evidence="1" key="1">
    <citation type="submission" date="2022-02" db="EMBL/GenBank/DDBJ databases">
        <title>Plant Genome Project.</title>
        <authorList>
            <person name="Zhang R.-G."/>
        </authorList>
    </citation>
    <scope>NUCLEOTIDE SEQUENCE</scope>
    <source>
        <strain evidence="1">AT1</strain>
    </source>
</reference>
<organism evidence="1 2">
    <name type="scientific">Rhododendron molle</name>
    <name type="common">Chinese azalea</name>
    <name type="synonym">Azalea mollis</name>
    <dbReference type="NCBI Taxonomy" id="49168"/>
    <lineage>
        <taxon>Eukaryota</taxon>
        <taxon>Viridiplantae</taxon>
        <taxon>Streptophyta</taxon>
        <taxon>Embryophyta</taxon>
        <taxon>Tracheophyta</taxon>
        <taxon>Spermatophyta</taxon>
        <taxon>Magnoliopsida</taxon>
        <taxon>eudicotyledons</taxon>
        <taxon>Gunneridae</taxon>
        <taxon>Pentapetalae</taxon>
        <taxon>asterids</taxon>
        <taxon>Ericales</taxon>
        <taxon>Ericaceae</taxon>
        <taxon>Ericoideae</taxon>
        <taxon>Rhodoreae</taxon>
        <taxon>Rhododendron</taxon>
    </lineage>
</organism>
<dbReference type="EMBL" id="CM046399">
    <property type="protein sequence ID" value="KAI8527298.1"/>
    <property type="molecule type" value="Genomic_DNA"/>
</dbReference>
<evidence type="ECO:0000313" key="1">
    <source>
        <dbReference type="EMBL" id="KAI8527298.1"/>
    </source>
</evidence>
<accession>A0ACC0LEW9</accession>
<evidence type="ECO:0000313" key="2">
    <source>
        <dbReference type="Proteomes" id="UP001062846"/>
    </source>
</evidence>
<protein>
    <submittedName>
        <fullName evidence="1">Uncharacterized protein</fullName>
    </submittedName>
</protein>
<comment type="caution">
    <text evidence="1">The sequence shown here is derived from an EMBL/GenBank/DDBJ whole genome shotgun (WGS) entry which is preliminary data.</text>
</comment>
<gene>
    <name evidence="1" type="ORF">RHMOL_Rhmol12G0065100</name>
</gene>